<dbReference type="Gene3D" id="3.40.50.2300">
    <property type="match status" value="1"/>
</dbReference>
<feature type="modified residue" description="4-aspartylphosphate" evidence="6">
    <location>
        <position position="54"/>
    </location>
</feature>
<dbReference type="PANTHER" id="PTHR48111:SF1">
    <property type="entry name" value="TWO-COMPONENT RESPONSE REGULATOR ORR33"/>
    <property type="match status" value="1"/>
</dbReference>
<dbReference type="SMART" id="SM00448">
    <property type="entry name" value="REC"/>
    <property type="match status" value="1"/>
</dbReference>
<dbReference type="InterPro" id="IPR011006">
    <property type="entry name" value="CheY-like_superfamily"/>
</dbReference>
<dbReference type="GO" id="GO:0006355">
    <property type="term" value="P:regulation of DNA-templated transcription"/>
    <property type="evidence" value="ECO:0007669"/>
    <property type="project" value="InterPro"/>
</dbReference>
<dbReference type="RefSeq" id="WP_138191037.1">
    <property type="nucleotide sequence ID" value="NZ_VBWP01000005.1"/>
</dbReference>
<dbReference type="SUPFAM" id="SSF52172">
    <property type="entry name" value="CheY-like"/>
    <property type="match status" value="1"/>
</dbReference>
<dbReference type="OrthoDB" id="1976376at2"/>
<dbReference type="GO" id="GO:0000156">
    <property type="term" value="F:phosphorelay response regulator activity"/>
    <property type="evidence" value="ECO:0007669"/>
    <property type="project" value="TreeGrafter"/>
</dbReference>
<dbReference type="EMBL" id="VBWP01000005">
    <property type="protein sequence ID" value="TLG73898.1"/>
    <property type="molecule type" value="Genomic_DNA"/>
</dbReference>
<dbReference type="Gene3D" id="1.10.10.10">
    <property type="entry name" value="Winged helix-like DNA-binding domain superfamily/Winged helix DNA-binding domain"/>
    <property type="match status" value="1"/>
</dbReference>
<keyword evidence="11" id="KW-1185">Reference proteome</keyword>
<gene>
    <name evidence="10" type="ORF">FEZ08_07135</name>
</gene>
<feature type="domain" description="OmpR/PhoB-type" evidence="9">
    <location>
        <begin position="129"/>
        <end position="226"/>
    </location>
</feature>
<name>A0A5R8QBH5_9FIRM</name>
<organism evidence="10 11">
    <name type="scientific">Culicoidibacter larvae</name>
    <dbReference type="NCBI Taxonomy" id="2579976"/>
    <lineage>
        <taxon>Bacteria</taxon>
        <taxon>Bacillati</taxon>
        <taxon>Bacillota</taxon>
        <taxon>Culicoidibacteria</taxon>
        <taxon>Culicoidibacterales</taxon>
        <taxon>Culicoidibacteraceae</taxon>
        <taxon>Culicoidibacter</taxon>
    </lineage>
</organism>
<dbReference type="GO" id="GO:0000976">
    <property type="term" value="F:transcription cis-regulatory region binding"/>
    <property type="evidence" value="ECO:0007669"/>
    <property type="project" value="TreeGrafter"/>
</dbReference>
<keyword evidence="2" id="KW-0902">Two-component regulatory system</keyword>
<dbReference type="Pfam" id="PF00072">
    <property type="entry name" value="Response_reg"/>
    <property type="match status" value="1"/>
</dbReference>
<evidence type="ECO:0000256" key="5">
    <source>
        <dbReference type="ARBA" id="ARBA00023163"/>
    </source>
</evidence>
<protein>
    <submittedName>
        <fullName evidence="10">Response regulator transcription factor</fullName>
    </submittedName>
</protein>
<dbReference type="GO" id="GO:0005829">
    <property type="term" value="C:cytosol"/>
    <property type="evidence" value="ECO:0007669"/>
    <property type="project" value="TreeGrafter"/>
</dbReference>
<keyword evidence="5" id="KW-0804">Transcription</keyword>
<keyword evidence="3" id="KW-0805">Transcription regulation</keyword>
<dbReference type="AlphaFoldDB" id="A0A5R8QBH5"/>
<reference evidence="10 11" key="1">
    <citation type="submission" date="2019-05" db="EMBL/GenBank/DDBJ databases">
        <title>Culicoidintestinum kansasii gen. nov., sp. nov. from the gastrointestinal tract of the biting midge, Culicoides sonorensis.</title>
        <authorList>
            <person name="Neupane S."/>
            <person name="Ghosh A."/>
            <person name="Gunther S."/>
            <person name="Martin K."/>
            <person name="Zurek L."/>
        </authorList>
    </citation>
    <scope>NUCLEOTIDE SEQUENCE [LARGE SCALE GENOMIC DNA]</scope>
    <source>
        <strain evidence="10 11">CS-1</strain>
    </source>
</reference>
<proteinExistence type="predicted"/>
<dbReference type="InterPro" id="IPR001867">
    <property type="entry name" value="OmpR/PhoB-type_DNA-bd"/>
</dbReference>
<comment type="caution">
    <text evidence="10">The sequence shown here is derived from an EMBL/GenBank/DDBJ whole genome shotgun (WGS) entry which is preliminary data.</text>
</comment>
<sequence>MKHILFVDDNQSYAIQMQEILSEAGYDVDIAFDSISAIEQFSKNSESYDLIISDRVMGNDDGIRFLSIIKNMDATLKTILLTAEPTPDSELEALNQYVDYYLTKDINRDVLLKYIERVLEQPLAIQNDERMLTSEIEQIQVFLKERKVLVGGVEIELRRKEFDLLALFLANKGVAFSREEILERLWDRNHESTDERVIDVHINTLRRKLQISSLISVRGFGYKWDE</sequence>
<dbReference type="GO" id="GO:0032993">
    <property type="term" value="C:protein-DNA complex"/>
    <property type="evidence" value="ECO:0007669"/>
    <property type="project" value="TreeGrafter"/>
</dbReference>
<evidence type="ECO:0000256" key="1">
    <source>
        <dbReference type="ARBA" id="ARBA00022553"/>
    </source>
</evidence>
<keyword evidence="4 7" id="KW-0238">DNA-binding</keyword>
<evidence type="ECO:0000256" key="4">
    <source>
        <dbReference type="ARBA" id="ARBA00023125"/>
    </source>
</evidence>
<evidence type="ECO:0000313" key="10">
    <source>
        <dbReference type="EMBL" id="TLG73898.1"/>
    </source>
</evidence>
<dbReference type="InterPro" id="IPR001789">
    <property type="entry name" value="Sig_transdc_resp-reg_receiver"/>
</dbReference>
<dbReference type="CDD" id="cd00156">
    <property type="entry name" value="REC"/>
    <property type="match status" value="1"/>
</dbReference>
<evidence type="ECO:0000259" key="9">
    <source>
        <dbReference type="PROSITE" id="PS51755"/>
    </source>
</evidence>
<dbReference type="InterPro" id="IPR036388">
    <property type="entry name" value="WH-like_DNA-bd_sf"/>
</dbReference>
<dbReference type="PANTHER" id="PTHR48111">
    <property type="entry name" value="REGULATOR OF RPOS"/>
    <property type="match status" value="1"/>
</dbReference>
<dbReference type="InParanoid" id="A0A5R8QBH5"/>
<dbReference type="InterPro" id="IPR039420">
    <property type="entry name" value="WalR-like"/>
</dbReference>
<feature type="domain" description="Response regulatory" evidence="8">
    <location>
        <begin position="3"/>
        <end position="119"/>
    </location>
</feature>
<evidence type="ECO:0000256" key="6">
    <source>
        <dbReference type="PROSITE-ProRule" id="PRU00169"/>
    </source>
</evidence>
<dbReference type="CDD" id="cd00383">
    <property type="entry name" value="trans_reg_C"/>
    <property type="match status" value="1"/>
</dbReference>
<dbReference type="Pfam" id="PF00486">
    <property type="entry name" value="Trans_reg_C"/>
    <property type="match status" value="1"/>
</dbReference>
<dbReference type="PROSITE" id="PS50110">
    <property type="entry name" value="RESPONSE_REGULATORY"/>
    <property type="match status" value="1"/>
</dbReference>
<dbReference type="SMART" id="SM00862">
    <property type="entry name" value="Trans_reg_C"/>
    <property type="match status" value="1"/>
</dbReference>
<accession>A0A5R8QBH5</accession>
<keyword evidence="1 6" id="KW-0597">Phosphoprotein</keyword>
<evidence type="ECO:0000256" key="3">
    <source>
        <dbReference type="ARBA" id="ARBA00023015"/>
    </source>
</evidence>
<dbReference type="Proteomes" id="UP000306912">
    <property type="component" value="Unassembled WGS sequence"/>
</dbReference>
<evidence type="ECO:0000256" key="7">
    <source>
        <dbReference type="PROSITE-ProRule" id="PRU01091"/>
    </source>
</evidence>
<evidence type="ECO:0000256" key="2">
    <source>
        <dbReference type="ARBA" id="ARBA00023012"/>
    </source>
</evidence>
<dbReference type="PROSITE" id="PS51755">
    <property type="entry name" value="OMPR_PHOB"/>
    <property type="match status" value="1"/>
</dbReference>
<evidence type="ECO:0000313" key="11">
    <source>
        <dbReference type="Proteomes" id="UP000306912"/>
    </source>
</evidence>
<feature type="DNA-binding region" description="OmpR/PhoB-type" evidence="7">
    <location>
        <begin position="129"/>
        <end position="226"/>
    </location>
</feature>
<evidence type="ECO:0000259" key="8">
    <source>
        <dbReference type="PROSITE" id="PS50110"/>
    </source>
</evidence>